<keyword evidence="3" id="KW-1185">Reference proteome</keyword>
<evidence type="ECO:0000256" key="1">
    <source>
        <dbReference type="SAM" id="MobiDB-lite"/>
    </source>
</evidence>
<gene>
    <name evidence="2" type="ORF">BS47DRAFT_496656</name>
</gene>
<feature type="region of interest" description="Disordered" evidence="1">
    <location>
        <begin position="1"/>
        <end position="24"/>
    </location>
</feature>
<comment type="caution">
    <text evidence="2">The sequence shown here is derived from an EMBL/GenBank/DDBJ whole genome shotgun (WGS) entry which is preliminary data.</text>
</comment>
<dbReference type="OrthoDB" id="2409325at2759"/>
<name>A0A9P6AI62_9AGAM</name>
<protein>
    <submittedName>
        <fullName evidence="2">Uncharacterized protein</fullName>
    </submittedName>
</protein>
<evidence type="ECO:0000313" key="2">
    <source>
        <dbReference type="EMBL" id="KAF9505784.1"/>
    </source>
</evidence>
<dbReference type="Proteomes" id="UP000886523">
    <property type="component" value="Unassembled WGS sequence"/>
</dbReference>
<proteinExistence type="predicted"/>
<dbReference type="AlphaFoldDB" id="A0A9P6AI62"/>
<organism evidence="2 3">
    <name type="scientific">Hydnum rufescens UP504</name>
    <dbReference type="NCBI Taxonomy" id="1448309"/>
    <lineage>
        <taxon>Eukaryota</taxon>
        <taxon>Fungi</taxon>
        <taxon>Dikarya</taxon>
        <taxon>Basidiomycota</taxon>
        <taxon>Agaricomycotina</taxon>
        <taxon>Agaricomycetes</taxon>
        <taxon>Cantharellales</taxon>
        <taxon>Hydnaceae</taxon>
        <taxon>Hydnum</taxon>
    </lineage>
</organism>
<evidence type="ECO:0000313" key="3">
    <source>
        <dbReference type="Proteomes" id="UP000886523"/>
    </source>
</evidence>
<feature type="region of interest" description="Disordered" evidence="1">
    <location>
        <begin position="62"/>
        <end position="172"/>
    </location>
</feature>
<feature type="compositionally biased region" description="Acidic residues" evidence="1">
    <location>
        <begin position="1"/>
        <end position="10"/>
    </location>
</feature>
<sequence length="172" mass="18654">MSESDLDLEPVQEYPSTDQARSTGWVHIDEISPLHHEELDPNLNGGVMSEEVHNLVEEELEEIQAQELGSGETPIESVPAEPEQATLDWAADEGGLPSLSALENSFGKSGAATPVAPSSSTLPNYLPPHQFAHTNGDRERHRTQGKSPPSKDQGLAHNNTSPLRFSSILMDL</sequence>
<reference evidence="2" key="1">
    <citation type="journal article" date="2020" name="Nat. Commun.">
        <title>Large-scale genome sequencing of mycorrhizal fungi provides insights into the early evolution of symbiotic traits.</title>
        <authorList>
            <person name="Miyauchi S."/>
            <person name="Kiss E."/>
            <person name="Kuo A."/>
            <person name="Drula E."/>
            <person name="Kohler A."/>
            <person name="Sanchez-Garcia M."/>
            <person name="Morin E."/>
            <person name="Andreopoulos B."/>
            <person name="Barry K.W."/>
            <person name="Bonito G."/>
            <person name="Buee M."/>
            <person name="Carver A."/>
            <person name="Chen C."/>
            <person name="Cichocki N."/>
            <person name="Clum A."/>
            <person name="Culley D."/>
            <person name="Crous P.W."/>
            <person name="Fauchery L."/>
            <person name="Girlanda M."/>
            <person name="Hayes R.D."/>
            <person name="Keri Z."/>
            <person name="LaButti K."/>
            <person name="Lipzen A."/>
            <person name="Lombard V."/>
            <person name="Magnuson J."/>
            <person name="Maillard F."/>
            <person name="Murat C."/>
            <person name="Nolan M."/>
            <person name="Ohm R.A."/>
            <person name="Pangilinan J."/>
            <person name="Pereira M.F."/>
            <person name="Perotto S."/>
            <person name="Peter M."/>
            <person name="Pfister S."/>
            <person name="Riley R."/>
            <person name="Sitrit Y."/>
            <person name="Stielow J.B."/>
            <person name="Szollosi G."/>
            <person name="Zifcakova L."/>
            <person name="Stursova M."/>
            <person name="Spatafora J.W."/>
            <person name="Tedersoo L."/>
            <person name="Vaario L.M."/>
            <person name="Yamada A."/>
            <person name="Yan M."/>
            <person name="Wang P."/>
            <person name="Xu J."/>
            <person name="Bruns T."/>
            <person name="Baldrian P."/>
            <person name="Vilgalys R."/>
            <person name="Dunand C."/>
            <person name="Henrissat B."/>
            <person name="Grigoriev I.V."/>
            <person name="Hibbett D."/>
            <person name="Nagy L.G."/>
            <person name="Martin F.M."/>
        </authorList>
    </citation>
    <scope>NUCLEOTIDE SEQUENCE</scope>
    <source>
        <strain evidence="2">UP504</strain>
    </source>
</reference>
<dbReference type="EMBL" id="MU129137">
    <property type="protein sequence ID" value="KAF9505784.1"/>
    <property type="molecule type" value="Genomic_DNA"/>
</dbReference>
<accession>A0A9P6AI62</accession>